<evidence type="ECO:0000313" key="2">
    <source>
        <dbReference type="Proteomes" id="UP000220840"/>
    </source>
</evidence>
<dbReference type="AlphaFoldDB" id="A0A2A7MHE0"/>
<dbReference type="EMBL" id="PDCJ01000001">
    <property type="protein sequence ID" value="PEG31135.1"/>
    <property type="molecule type" value="Genomic_DNA"/>
</dbReference>
<comment type="caution">
    <text evidence="1">The sequence shown here is derived from an EMBL/GenBank/DDBJ whole genome shotgun (WGS) entry which is preliminary data.</text>
</comment>
<dbReference type="Gene3D" id="3.30.1490.300">
    <property type="match status" value="1"/>
</dbReference>
<dbReference type="InterPro" id="IPR005883">
    <property type="entry name" value="PilM"/>
</dbReference>
<keyword evidence="2" id="KW-1185">Reference proteome</keyword>
<dbReference type="OrthoDB" id="5291956at2"/>
<dbReference type="Gene3D" id="3.30.420.40">
    <property type="match status" value="2"/>
</dbReference>
<dbReference type="CDD" id="cd24049">
    <property type="entry name" value="ASKHA_NBD_PilM"/>
    <property type="match status" value="1"/>
</dbReference>
<dbReference type="Pfam" id="PF11104">
    <property type="entry name" value="PilM_2"/>
    <property type="match status" value="1"/>
</dbReference>
<protein>
    <submittedName>
        <fullName evidence="1">Pilus assembly protein PilM</fullName>
    </submittedName>
</protein>
<sequence>MEEIMSKEKSKIDFKKLLKTDIKDLKIGKLKKIKKRKVNRKQKKIKVISFDIGSYFIKAVVGTYYKDNLTIENYYKIKTPIDSVVDGEIKKEKRLANKLKSFLKENNIKVKYGTFTTNSSLIINREVIIPKVEEEELETVVRYEIQQYLPINLDDYIIQVKIINEIFSDEGIKLNIRAIAYPNKLAIKYYNLLKEIDLKPYVLDVNYNSVNKFINYIGFVDLAYKKHNVICMIDLGYDSINVNIYKNGQIDFTRIIKSGGKDMETLLSDNDDFHVFIKEAKIENDKFICIGINEYLTNEVKEIIDEWLEKIEKIINYYNNKNLNNKIDCIYIFGGASNISGFEKYFSDKLGINTKKVTNMNKSTFNSHDDGSYIDEYINAIGALIRIY</sequence>
<name>A0A2A7MHE0_9CLOT</name>
<dbReference type="InterPro" id="IPR043129">
    <property type="entry name" value="ATPase_NBD"/>
</dbReference>
<dbReference type="SUPFAM" id="SSF53067">
    <property type="entry name" value="Actin-like ATPase domain"/>
    <property type="match status" value="2"/>
</dbReference>
<dbReference type="InterPro" id="IPR050696">
    <property type="entry name" value="FtsA/MreB"/>
</dbReference>
<organism evidence="1 2">
    <name type="scientific">Clostridium neonatale</name>
    <dbReference type="NCBI Taxonomy" id="137838"/>
    <lineage>
        <taxon>Bacteria</taxon>
        <taxon>Bacillati</taxon>
        <taxon>Bacillota</taxon>
        <taxon>Clostridia</taxon>
        <taxon>Eubacteriales</taxon>
        <taxon>Clostridiaceae</taxon>
        <taxon>Clostridium</taxon>
    </lineage>
</organism>
<reference evidence="1 2" key="1">
    <citation type="submission" date="2017-10" db="EMBL/GenBank/DDBJ databases">
        <title>Effective Description of Clostridium neonatale sp. nov. linked to necrotizing enterocolitis in neonates and a clarification of species assignable to the genus Clostridium (Prazmowski 1880) emend. Lawson and Rainey 2016.</title>
        <authorList>
            <person name="Bernard K."/>
            <person name="Burdz T."/>
            <person name="Wiebe D."/>
            <person name="Balcewich B."/>
            <person name="Alfa M."/>
            <person name="Bernier A.-M."/>
        </authorList>
    </citation>
    <scope>NUCLEOTIDE SEQUENCE [LARGE SCALE GENOMIC DNA]</scope>
    <source>
        <strain evidence="1 2">LCDC99A005</strain>
    </source>
</reference>
<dbReference type="Proteomes" id="UP000220840">
    <property type="component" value="Unassembled WGS sequence"/>
</dbReference>
<dbReference type="PANTHER" id="PTHR32432">
    <property type="entry name" value="CELL DIVISION PROTEIN FTSA-RELATED"/>
    <property type="match status" value="1"/>
</dbReference>
<dbReference type="STRING" id="137838.GCA_001458595_02519"/>
<evidence type="ECO:0000313" key="1">
    <source>
        <dbReference type="EMBL" id="PEG31135.1"/>
    </source>
</evidence>
<dbReference type="PIRSF" id="PIRSF019169">
    <property type="entry name" value="PilM"/>
    <property type="match status" value="1"/>
</dbReference>
<accession>A0A2A7MHE0</accession>
<proteinExistence type="predicted"/>
<dbReference type="PANTHER" id="PTHR32432:SF3">
    <property type="entry name" value="ETHANOLAMINE UTILIZATION PROTEIN EUTJ"/>
    <property type="match status" value="1"/>
</dbReference>
<gene>
    <name evidence="1" type="ORF">CQ394_05260</name>
</gene>